<dbReference type="Pfam" id="PF00069">
    <property type="entry name" value="Pkinase"/>
    <property type="match status" value="1"/>
</dbReference>
<evidence type="ECO:0000256" key="13">
    <source>
        <dbReference type="ARBA" id="ARBA00022777"/>
    </source>
</evidence>
<feature type="chain" id="PRO_5035246674" description="non-specific serine/threonine protein kinase" evidence="22">
    <location>
        <begin position="22"/>
        <end position="1114"/>
    </location>
</feature>
<comment type="similarity">
    <text evidence="2">Belongs to the protein kinase superfamily. Ser/Thr protein kinase family.</text>
</comment>
<organism evidence="24 25">
    <name type="scientific">Zingiber officinale</name>
    <name type="common">Ginger</name>
    <name type="synonym">Amomum zingiber</name>
    <dbReference type="NCBI Taxonomy" id="94328"/>
    <lineage>
        <taxon>Eukaryota</taxon>
        <taxon>Viridiplantae</taxon>
        <taxon>Streptophyta</taxon>
        <taxon>Embryophyta</taxon>
        <taxon>Tracheophyta</taxon>
        <taxon>Spermatophyta</taxon>
        <taxon>Magnoliopsida</taxon>
        <taxon>Liliopsida</taxon>
        <taxon>Zingiberales</taxon>
        <taxon>Zingiberaceae</taxon>
        <taxon>Zingiber</taxon>
    </lineage>
</organism>
<evidence type="ECO:0000256" key="10">
    <source>
        <dbReference type="ARBA" id="ARBA00022729"/>
    </source>
</evidence>
<evidence type="ECO:0000256" key="19">
    <source>
        <dbReference type="ARBA" id="ARBA00048679"/>
    </source>
</evidence>
<comment type="catalytic activity">
    <reaction evidence="19">
        <text>L-seryl-[protein] + ATP = O-phospho-L-seryl-[protein] + ADP + H(+)</text>
        <dbReference type="Rhea" id="RHEA:17989"/>
        <dbReference type="Rhea" id="RHEA-COMP:9863"/>
        <dbReference type="Rhea" id="RHEA-COMP:11604"/>
        <dbReference type="ChEBI" id="CHEBI:15378"/>
        <dbReference type="ChEBI" id="CHEBI:29999"/>
        <dbReference type="ChEBI" id="CHEBI:30616"/>
        <dbReference type="ChEBI" id="CHEBI:83421"/>
        <dbReference type="ChEBI" id="CHEBI:456216"/>
        <dbReference type="EC" id="2.7.11.1"/>
    </reaction>
</comment>
<name>A0A8J5CES0_ZINOF</name>
<evidence type="ECO:0000256" key="4">
    <source>
        <dbReference type="ARBA" id="ARBA00022475"/>
    </source>
</evidence>
<dbReference type="FunFam" id="1.10.510.10:FF:000201">
    <property type="entry name" value="Leucine-rich repeat receptor-like serine/threonine-protein kinase"/>
    <property type="match status" value="1"/>
</dbReference>
<evidence type="ECO:0000256" key="11">
    <source>
        <dbReference type="ARBA" id="ARBA00022737"/>
    </source>
</evidence>
<dbReference type="SUPFAM" id="SSF52047">
    <property type="entry name" value="RNI-like"/>
    <property type="match status" value="1"/>
</dbReference>
<dbReference type="InterPro" id="IPR008271">
    <property type="entry name" value="Ser/Thr_kinase_AS"/>
</dbReference>
<dbReference type="FunFam" id="3.80.10.10:FF:000453">
    <property type="entry name" value="Leucine-rich receptor-like protein kinase family protein"/>
    <property type="match status" value="1"/>
</dbReference>
<dbReference type="PANTHER" id="PTHR48010:SF96">
    <property type="entry name" value="OS05G0595800 PROTEIN"/>
    <property type="match status" value="1"/>
</dbReference>
<keyword evidence="15 21" id="KW-1133">Transmembrane helix</keyword>
<dbReference type="PROSITE" id="PS50011">
    <property type="entry name" value="PROTEIN_KINASE_DOM"/>
    <property type="match status" value="1"/>
</dbReference>
<keyword evidence="17" id="KW-0325">Glycoprotein</keyword>
<dbReference type="InterPro" id="IPR050994">
    <property type="entry name" value="At_inactive_RLKs"/>
</dbReference>
<evidence type="ECO:0000256" key="7">
    <source>
        <dbReference type="ARBA" id="ARBA00022614"/>
    </source>
</evidence>
<feature type="domain" description="Protein kinase" evidence="23">
    <location>
        <begin position="690"/>
        <end position="973"/>
    </location>
</feature>
<protein>
    <recommendedName>
        <fullName evidence="3">non-specific serine/threonine protein kinase</fullName>
        <ecNumber evidence="3">2.7.11.1</ecNumber>
    </recommendedName>
</protein>
<evidence type="ECO:0000256" key="1">
    <source>
        <dbReference type="ARBA" id="ARBA00004251"/>
    </source>
</evidence>
<dbReference type="SMART" id="SM00220">
    <property type="entry name" value="S_TKc"/>
    <property type="match status" value="1"/>
</dbReference>
<feature type="binding site" evidence="20">
    <location>
        <position position="719"/>
    </location>
    <ligand>
        <name>ATP</name>
        <dbReference type="ChEBI" id="CHEBI:30616"/>
    </ligand>
</feature>
<keyword evidence="16 21" id="KW-0472">Membrane</keyword>
<dbReference type="AlphaFoldDB" id="A0A8J5CES0"/>
<feature type="transmembrane region" description="Helical" evidence="21">
    <location>
        <begin position="629"/>
        <end position="653"/>
    </location>
</feature>
<keyword evidence="9 21" id="KW-0812">Transmembrane</keyword>
<dbReference type="Gene3D" id="1.10.510.10">
    <property type="entry name" value="Transferase(Phosphotransferase) domain 1"/>
    <property type="match status" value="1"/>
</dbReference>
<feature type="transmembrane region" description="Helical" evidence="21">
    <location>
        <begin position="1093"/>
        <end position="1112"/>
    </location>
</feature>
<evidence type="ECO:0000256" key="3">
    <source>
        <dbReference type="ARBA" id="ARBA00012513"/>
    </source>
</evidence>
<evidence type="ECO:0000256" key="21">
    <source>
        <dbReference type="SAM" id="Phobius"/>
    </source>
</evidence>
<gene>
    <name evidence="24" type="ORF">ZIOFF_066961</name>
</gene>
<dbReference type="Gene3D" id="3.80.10.10">
    <property type="entry name" value="Ribonuclease Inhibitor"/>
    <property type="match status" value="4"/>
</dbReference>
<dbReference type="FunFam" id="3.80.10.10:FF:000215">
    <property type="entry name" value="Receptor-like protein kinase HSL1"/>
    <property type="match status" value="1"/>
</dbReference>
<dbReference type="Proteomes" id="UP000734854">
    <property type="component" value="Unassembled WGS sequence"/>
</dbReference>
<dbReference type="InterPro" id="IPR011009">
    <property type="entry name" value="Kinase-like_dom_sf"/>
</dbReference>
<dbReference type="EMBL" id="JACMSC010000019">
    <property type="protein sequence ID" value="KAG6473054.1"/>
    <property type="molecule type" value="Genomic_DNA"/>
</dbReference>
<dbReference type="PROSITE" id="PS00108">
    <property type="entry name" value="PROTEIN_KINASE_ST"/>
    <property type="match status" value="1"/>
</dbReference>
<dbReference type="GO" id="GO:0005524">
    <property type="term" value="F:ATP binding"/>
    <property type="evidence" value="ECO:0007669"/>
    <property type="project" value="UniProtKB-UniRule"/>
</dbReference>
<comment type="catalytic activity">
    <reaction evidence="18">
        <text>L-threonyl-[protein] + ATP = O-phospho-L-threonyl-[protein] + ADP + H(+)</text>
        <dbReference type="Rhea" id="RHEA:46608"/>
        <dbReference type="Rhea" id="RHEA-COMP:11060"/>
        <dbReference type="Rhea" id="RHEA-COMP:11605"/>
        <dbReference type="ChEBI" id="CHEBI:15378"/>
        <dbReference type="ChEBI" id="CHEBI:30013"/>
        <dbReference type="ChEBI" id="CHEBI:30616"/>
        <dbReference type="ChEBI" id="CHEBI:61977"/>
        <dbReference type="ChEBI" id="CHEBI:456216"/>
        <dbReference type="EC" id="2.7.11.1"/>
    </reaction>
</comment>
<dbReference type="SUPFAM" id="SSF52058">
    <property type="entry name" value="L domain-like"/>
    <property type="match status" value="1"/>
</dbReference>
<accession>A0A8J5CES0</accession>
<evidence type="ECO:0000313" key="24">
    <source>
        <dbReference type="EMBL" id="KAG6473054.1"/>
    </source>
</evidence>
<keyword evidence="7" id="KW-0433">Leucine-rich repeat</keyword>
<dbReference type="InterPro" id="IPR013210">
    <property type="entry name" value="LRR_N_plant-typ"/>
</dbReference>
<keyword evidence="5" id="KW-0723">Serine/threonine-protein kinase</keyword>
<evidence type="ECO:0000256" key="14">
    <source>
        <dbReference type="ARBA" id="ARBA00022840"/>
    </source>
</evidence>
<dbReference type="Pfam" id="PF08263">
    <property type="entry name" value="LRRNT_2"/>
    <property type="match status" value="1"/>
</dbReference>
<keyword evidence="11" id="KW-0677">Repeat</keyword>
<keyword evidence="12 20" id="KW-0547">Nucleotide-binding</keyword>
<keyword evidence="14 20" id="KW-0067">ATP-binding</keyword>
<dbReference type="InterPro" id="IPR032675">
    <property type="entry name" value="LRR_dom_sf"/>
</dbReference>
<keyword evidence="8" id="KW-0808">Transferase</keyword>
<dbReference type="FunFam" id="3.80.10.10:FF:000077">
    <property type="entry name" value="LRR receptor-like serine/threonine-protein kinase ERL1"/>
    <property type="match status" value="1"/>
</dbReference>
<evidence type="ECO:0000256" key="16">
    <source>
        <dbReference type="ARBA" id="ARBA00023136"/>
    </source>
</evidence>
<dbReference type="GO" id="GO:0006952">
    <property type="term" value="P:defense response"/>
    <property type="evidence" value="ECO:0007669"/>
    <property type="project" value="UniProtKB-ARBA"/>
</dbReference>
<dbReference type="Gene3D" id="3.30.200.20">
    <property type="entry name" value="Phosphorylase Kinase, domain 1"/>
    <property type="match status" value="1"/>
</dbReference>
<dbReference type="GO" id="GO:0051707">
    <property type="term" value="P:response to other organism"/>
    <property type="evidence" value="ECO:0007669"/>
    <property type="project" value="UniProtKB-ARBA"/>
</dbReference>
<dbReference type="GO" id="GO:0004674">
    <property type="term" value="F:protein serine/threonine kinase activity"/>
    <property type="evidence" value="ECO:0007669"/>
    <property type="project" value="UniProtKB-KW"/>
</dbReference>
<feature type="signal peptide" evidence="22">
    <location>
        <begin position="1"/>
        <end position="21"/>
    </location>
</feature>
<evidence type="ECO:0000256" key="9">
    <source>
        <dbReference type="ARBA" id="ARBA00022692"/>
    </source>
</evidence>
<sequence length="1114" mass="121233">MHASLLSLLCFVFFISHLSLSLSLNQEGRSLLLAKSSLSDPYNALSDWNPADSTPCDWTGVTCSSDAVTAVDLSNFGLSGTFPSALCRLPHLTFLSLSNNELTSTLSSSALRGCSALSHLDLSQNQLLGPLPAFLPAFLPVLLLLDFTENNFSGEVPASFGQFASLQSLSLVGNQLIGSLPSFLANLSSLRELNLSYNYFAPSPIPPTFANLTQLRVLWLAGCNLVGRIPPELGHLSSLVNLDLTYNSLTGSIPQSLAGLSSAVQIELYSNSLSGPIPSGFSNLTQLRFLDASMNKLSGCIPDDIFLAPSLENLQLYENNLVGQIPRTISRCKNLMDLRLFSNRLTGSLPADFGMNCPLSFLDLSDNFFSGEIPEALCGGSVLAELLLLNNSFSGRLPESLGRCRTLTRVRLPNNRLSGEVPSGFWGLPHLWLLELSGNSFFGSISPAISTAANLSMLLLSDNQFSGSIPEEIGSLSNMYEFSAANNRFSGPLPASMQNLFELGELDLHNNSLSGELLRGIHLWKKLSQLNLADNEFSGSIPSEIGDLPVLNYLDLSGNQLSGVIPIELQNLKLIQFNLSNNQLSGGLPPLLVAQGYQNSFLGNPGLCGDLFTGLCPRMKDDGNSGREVIVWLLRSLFVLLALVLVLGAIWFYRMNKNPKTAQPAVDKLKLKLTSFHKLVLSENEILNCLDEDNVIGTGASGRVYRVVLASGDVVAVKKLWGTSKKNYFRPGFGDSFEAEVATLGKIRHKNIVKLWCCCTHNDCKLLVYEYMPNGSLGDKLHGSKGAQLDWPMRLKIAVDAAEGLSYLHHDCEPPIVHRDVKSNNILLDAEFGAKVADFGLAKAIEKGPQSMSVVAGSCGYIAPEYAYTLRVTEKSDIYSFGVVLLELVTGRFPVDPEFGEKDLVKWVFWTIEQKGVDSVIDPRLHLCFKEEIRKAINIGRLCTASLPINRPSMRAVVKMLIELIAKELHVILSHTVGIELCTGLEGQRRNQEEGEGQFGQITVASLLRTHATTPVWHRLVEDSRSHLAGDSYATPFLSRFFALVRRRYSALPLLWLAGATGCHLLSSPCHRDQGDNCPGALAVRAAIARRHVLFFLIAPTTGAASIAIAAAHD</sequence>
<dbReference type="PROSITE" id="PS00107">
    <property type="entry name" value="PROTEIN_KINASE_ATP"/>
    <property type="match status" value="1"/>
</dbReference>
<comment type="subcellular location">
    <subcellularLocation>
        <location evidence="1">Cell membrane</location>
        <topology evidence="1">Single-pass type I membrane protein</topology>
    </subcellularLocation>
</comment>
<evidence type="ECO:0000256" key="15">
    <source>
        <dbReference type="ARBA" id="ARBA00022989"/>
    </source>
</evidence>
<evidence type="ECO:0000256" key="2">
    <source>
        <dbReference type="ARBA" id="ARBA00008684"/>
    </source>
</evidence>
<dbReference type="SUPFAM" id="SSF56112">
    <property type="entry name" value="Protein kinase-like (PK-like)"/>
    <property type="match status" value="1"/>
</dbReference>
<dbReference type="InterPro" id="IPR017441">
    <property type="entry name" value="Protein_kinase_ATP_BS"/>
</dbReference>
<keyword evidence="6" id="KW-0597">Phosphoprotein</keyword>
<dbReference type="InterPro" id="IPR001611">
    <property type="entry name" value="Leu-rich_rpt"/>
</dbReference>
<proteinExistence type="inferred from homology"/>
<keyword evidence="10 22" id="KW-0732">Signal</keyword>
<dbReference type="Pfam" id="PF00560">
    <property type="entry name" value="LRR_1"/>
    <property type="match status" value="9"/>
</dbReference>
<dbReference type="GO" id="GO:0005886">
    <property type="term" value="C:plasma membrane"/>
    <property type="evidence" value="ECO:0007669"/>
    <property type="project" value="UniProtKB-SubCell"/>
</dbReference>
<dbReference type="InterPro" id="IPR003591">
    <property type="entry name" value="Leu-rich_rpt_typical-subtyp"/>
</dbReference>
<evidence type="ECO:0000256" key="22">
    <source>
        <dbReference type="SAM" id="SignalP"/>
    </source>
</evidence>
<dbReference type="GO" id="GO:0009791">
    <property type="term" value="P:post-embryonic development"/>
    <property type="evidence" value="ECO:0007669"/>
    <property type="project" value="UniProtKB-ARBA"/>
</dbReference>
<evidence type="ECO:0000256" key="12">
    <source>
        <dbReference type="ARBA" id="ARBA00022741"/>
    </source>
</evidence>
<reference evidence="24 25" key="1">
    <citation type="submission" date="2020-08" db="EMBL/GenBank/DDBJ databases">
        <title>Plant Genome Project.</title>
        <authorList>
            <person name="Zhang R.-G."/>
        </authorList>
    </citation>
    <scope>NUCLEOTIDE SEQUENCE [LARGE SCALE GENOMIC DNA]</scope>
    <source>
        <tissue evidence="24">Rhizome</tissue>
    </source>
</reference>
<dbReference type="Pfam" id="PF13855">
    <property type="entry name" value="LRR_8"/>
    <property type="match status" value="1"/>
</dbReference>
<comment type="caution">
    <text evidence="24">The sequence shown here is derived from an EMBL/GenBank/DDBJ whole genome shotgun (WGS) entry which is preliminary data.</text>
</comment>
<dbReference type="FunFam" id="3.30.200.20:FF:000513">
    <property type="entry name" value="Receptor-like protein kinase HSL1"/>
    <property type="match status" value="1"/>
</dbReference>
<keyword evidence="4" id="KW-1003">Cell membrane</keyword>
<dbReference type="SMART" id="SM00369">
    <property type="entry name" value="LRR_TYP"/>
    <property type="match status" value="7"/>
</dbReference>
<dbReference type="PANTHER" id="PTHR48010">
    <property type="entry name" value="OS05G0588300 PROTEIN"/>
    <property type="match status" value="1"/>
</dbReference>
<evidence type="ECO:0000256" key="18">
    <source>
        <dbReference type="ARBA" id="ARBA00047899"/>
    </source>
</evidence>
<evidence type="ECO:0000313" key="25">
    <source>
        <dbReference type="Proteomes" id="UP000734854"/>
    </source>
</evidence>
<dbReference type="PROSITE" id="PS51450">
    <property type="entry name" value="LRR"/>
    <property type="match status" value="1"/>
</dbReference>
<evidence type="ECO:0000256" key="5">
    <source>
        <dbReference type="ARBA" id="ARBA00022527"/>
    </source>
</evidence>
<evidence type="ECO:0000256" key="8">
    <source>
        <dbReference type="ARBA" id="ARBA00022679"/>
    </source>
</evidence>
<evidence type="ECO:0000256" key="17">
    <source>
        <dbReference type="ARBA" id="ARBA00023180"/>
    </source>
</evidence>
<evidence type="ECO:0000256" key="20">
    <source>
        <dbReference type="PROSITE-ProRule" id="PRU10141"/>
    </source>
</evidence>
<keyword evidence="13" id="KW-0418">Kinase</keyword>
<dbReference type="EC" id="2.7.11.1" evidence="3"/>
<dbReference type="InterPro" id="IPR000719">
    <property type="entry name" value="Prot_kinase_dom"/>
</dbReference>
<evidence type="ECO:0000256" key="6">
    <source>
        <dbReference type="ARBA" id="ARBA00022553"/>
    </source>
</evidence>
<keyword evidence="25" id="KW-1185">Reference proteome</keyword>
<evidence type="ECO:0000259" key="23">
    <source>
        <dbReference type="PROSITE" id="PS50011"/>
    </source>
</evidence>